<dbReference type="OrthoDB" id="5297879at2"/>
<evidence type="ECO:0000256" key="1">
    <source>
        <dbReference type="ARBA" id="ARBA00004453"/>
    </source>
</evidence>
<dbReference type="PANTHER" id="PTHR38097:SF2">
    <property type="entry name" value="DNA-BINDING PROTEIN STPA"/>
    <property type="match status" value="1"/>
</dbReference>
<dbReference type="RefSeq" id="WP_015501460.1">
    <property type="nucleotide sequence ID" value="NC_020911.1"/>
</dbReference>
<dbReference type="GO" id="GO:0001217">
    <property type="term" value="F:DNA-binding transcription repressor activity"/>
    <property type="evidence" value="ECO:0007669"/>
    <property type="project" value="TreeGrafter"/>
</dbReference>
<dbReference type="InterPro" id="IPR027444">
    <property type="entry name" value="H-NS_C_dom"/>
</dbReference>
<evidence type="ECO:0000256" key="3">
    <source>
        <dbReference type="ARBA" id="ARBA00022490"/>
    </source>
</evidence>
<dbReference type="SUPFAM" id="SSF81273">
    <property type="entry name" value="H-NS histone-like proteins"/>
    <property type="match status" value="1"/>
</dbReference>
<dbReference type="Pfam" id="PF00816">
    <property type="entry name" value="Histone_HNS"/>
    <property type="match status" value="1"/>
</dbReference>
<dbReference type="SMART" id="SM00528">
    <property type="entry name" value="HNS"/>
    <property type="match status" value="1"/>
</dbReference>
<evidence type="ECO:0000256" key="2">
    <source>
        <dbReference type="ARBA" id="ARBA00010610"/>
    </source>
</evidence>
<organism evidence="7 8">
    <name type="scientific">Octadecabacter antarcticus 307</name>
    <dbReference type="NCBI Taxonomy" id="391626"/>
    <lineage>
        <taxon>Bacteria</taxon>
        <taxon>Pseudomonadati</taxon>
        <taxon>Pseudomonadota</taxon>
        <taxon>Alphaproteobacteria</taxon>
        <taxon>Rhodobacterales</taxon>
        <taxon>Roseobacteraceae</taxon>
        <taxon>Octadecabacter</taxon>
    </lineage>
</organism>
<dbReference type="Proteomes" id="UP000005307">
    <property type="component" value="Chromosome"/>
</dbReference>
<keyword evidence="8" id="KW-1185">Reference proteome</keyword>
<gene>
    <name evidence="7" type="ORF">OAN307_c41390</name>
</gene>
<comment type="subcellular location">
    <subcellularLocation>
        <location evidence="1">Cytoplasm</location>
        <location evidence="1">Nucleoid</location>
    </subcellularLocation>
</comment>
<evidence type="ECO:0000313" key="8">
    <source>
        <dbReference type="Proteomes" id="UP000005307"/>
    </source>
</evidence>
<dbReference type="GO" id="GO:0003681">
    <property type="term" value="F:bent DNA binding"/>
    <property type="evidence" value="ECO:0007669"/>
    <property type="project" value="TreeGrafter"/>
</dbReference>
<dbReference type="PANTHER" id="PTHR38097">
    <property type="match status" value="1"/>
</dbReference>
<comment type="similarity">
    <text evidence="2">Belongs to the histone-like protein H-NS family.</text>
</comment>
<accession>M9RBJ3</accession>
<dbReference type="GO" id="GO:0000976">
    <property type="term" value="F:transcription cis-regulatory region binding"/>
    <property type="evidence" value="ECO:0007669"/>
    <property type="project" value="TreeGrafter"/>
</dbReference>
<evidence type="ECO:0000256" key="4">
    <source>
        <dbReference type="ARBA" id="ARBA00023125"/>
    </source>
</evidence>
<dbReference type="EMBL" id="CP003740">
    <property type="protein sequence ID" value="AGI69537.1"/>
    <property type="molecule type" value="Genomic_DNA"/>
</dbReference>
<name>M9RBJ3_9RHOB</name>
<dbReference type="KEGG" id="oat:OAN307_c41390"/>
<dbReference type="HOGENOM" id="CLU_117503_1_2_5"/>
<dbReference type="InterPro" id="IPR037150">
    <property type="entry name" value="H-NS_C_dom_sf"/>
</dbReference>
<keyword evidence="4" id="KW-0238">DNA-binding</keyword>
<evidence type="ECO:0000313" key="7">
    <source>
        <dbReference type="EMBL" id="AGI69537.1"/>
    </source>
</evidence>
<feature type="domain" description="DNA-binding protein H-NS-like C-terminal" evidence="6">
    <location>
        <begin position="68"/>
        <end position="113"/>
    </location>
</feature>
<keyword evidence="3" id="KW-0963">Cytoplasm</keyword>
<dbReference type="Gene3D" id="4.10.430.10">
    <property type="entry name" value="Histone-like protein H-NS, C-terminal domain"/>
    <property type="match status" value="1"/>
</dbReference>
<dbReference type="eggNOG" id="COG2916">
    <property type="taxonomic scope" value="Bacteria"/>
</dbReference>
<proteinExistence type="inferred from homology"/>
<reference evidence="7 8" key="1">
    <citation type="journal article" date="2013" name="PLoS ONE">
        <title>Poles Apart: Arctic and Antarctic Octadecabacter strains Share High Genome Plasticity and a New Type of Xanthorhodopsin.</title>
        <authorList>
            <person name="Vollmers J."/>
            <person name="Voget S."/>
            <person name="Dietrich S."/>
            <person name="Gollnow K."/>
            <person name="Smits M."/>
            <person name="Meyer K."/>
            <person name="Brinkhoff T."/>
            <person name="Simon M."/>
            <person name="Daniel R."/>
        </authorList>
    </citation>
    <scope>NUCLEOTIDE SEQUENCE [LARGE SCALE GENOMIC DNA]</scope>
    <source>
        <strain evidence="7 8">307</strain>
    </source>
</reference>
<dbReference type="STRING" id="391626.OAN307_c41390"/>
<dbReference type="GO" id="GO:0009295">
    <property type="term" value="C:nucleoid"/>
    <property type="evidence" value="ECO:0007669"/>
    <property type="project" value="UniProtKB-SubCell"/>
</dbReference>
<dbReference type="AlphaFoldDB" id="M9RBJ3"/>
<evidence type="ECO:0000259" key="6">
    <source>
        <dbReference type="SMART" id="SM00528"/>
    </source>
</evidence>
<dbReference type="GO" id="GO:0032993">
    <property type="term" value="C:protein-DNA complex"/>
    <property type="evidence" value="ECO:0007669"/>
    <property type="project" value="TreeGrafter"/>
</dbReference>
<evidence type="ECO:0000256" key="5">
    <source>
        <dbReference type="SAM" id="MobiDB-lite"/>
    </source>
</evidence>
<protein>
    <submittedName>
        <fullName evidence="7">Histone-like nucleoid-structuring family protein</fullName>
    </submittedName>
</protein>
<sequence>MAIDLKNMSRKELEKLASDVGKSLEKHRKKDLKKVRLEMEKLAAAHGVTVEDIMGNKATTEATPKKAAAVKAKSAPKYADSADKSKTWTGKGRQPEWFKSAIAAGQTPESMAI</sequence>
<dbReference type="GO" id="GO:0003680">
    <property type="term" value="F:minor groove of adenine-thymine-rich DNA binding"/>
    <property type="evidence" value="ECO:0007669"/>
    <property type="project" value="TreeGrafter"/>
</dbReference>
<feature type="region of interest" description="Disordered" evidence="5">
    <location>
        <begin position="73"/>
        <end position="94"/>
    </location>
</feature>
<dbReference type="GO" id="GO:0005829">
    <property type="term" value="C:cytosol"/>
    <property type="evidence" value="ECO:0007669"/>
    <property type="project" value="TreeGrafter"/>
</dbReference>